<keyword evidence="2" id="KW-1185">Reference proteome</keyword>
<accession>A0A8T0HPA9</accession>
<dbReference type="EMBL" id="CM026426">
    <property type="protein sequence ID" value="KAG0572483.1"/>
    <property type="molecule type" value="Genomic_DNA"/>
</dbReference>
<organism evidence="1 2">
    <name type="scientific">Ceratodon purpureus</name>
    <name type="common">Fire moss</name>
    <name type="synonym">Dicranum purpureum</name>
    <dbReference type="NCBI Taxonomy" id="3225"/>
    <lineage>
        <taxon>Eukaryota</taxon>
        <taxon>Viridiplantae</taxon>
        <taxon>Streptophyta</taxon>
        <taxon>Embryophyta</taxon>
        <taxon>Bryophyta</taxon>
        <taxon>Bryophytina</taxon>
        <taxon>Bryopsida</taxon>
        <taxon>Dicranidae</taxon>
        <taxon>Pseudoditrichales</taxon>
        <taxon>Ditrichaceae</taxon>
        <taxon>Ceratodon</taxon>
    </lineage>
</organism>
<evidence type="ECO:0000313" key="2">
    <source>
        <dbReference type="Proteomes" id="UP000822688"/>
    </source>
</evidence>
<sequence length="138" mass="15478">MKKLNKATEKLIMTGRHLESWTAALKEATACHVQATQLIRDNMGKNLRHDSLARDPCGECREMTLHEFCNAATAMADMNVELTKVQVNKLQAANAAQIESVTAANKEFQEEHNACITKRDMLKQEMGEIEALLEFICT</sequence>
<dbReference type="AlphaFoldDB" id="A0A8T0HPA9"/>
<proteinExistence type="predicted"/>
<dbReference type="Proteomes" id="UP000822688">
    <property type="component" value="Chromosome V"/>
</dbReference>
<name>A0A8T0HPA9_CERPU</name>
<reference evidence="1" key="1">
    <citation type="submission" date="2020-06" db="EMBL/GenBank/DDBJ databases">
        <title>WGS assembly of Ceratodon purpureus strain R40.</title>
        <authorList>
            <person name="Carey S.B."/>
            <person name="Jenkins J."/>
            <person name="Shu S."/>
            <person name="Lovell J.T."/>
            <person name="Sreedasyam A."/>
            <person name="Maumus F."/>
            <person name="Tiley G.P."/>
            <person name="Fernandez-Pozo N."/>
            <person name="Barry K."/>
            <person name="Chen C."/>
            <person name="Wang M."/>
            <person name="Lipzen A."/>
            <person name="Daum C."/>
            <person name="Saski C.A."/>
            <person name="Payton A.C."/>
            <person name="Mcbreen J.C."/>
            <person name="Conrad R.E."/>
            <person name="Kollar L.M."/>
            <person name="Olsson S."/>
            <person name="Huttunen S."/>
            <person name="Landis J.B."/>
            <person name="Wickett N.J."/>
            <person name="Johnson M.G."/>
            <person name="Rensing S.A."/>
            <person name="Grimwood J."/>
            <person name="Schmutz J."/>
            <person name="Mcdaniel S.F."/>
        </authorList>
    </citation>
    <scope>NUCLEOTIDE SEQUENCE</scope>
    <source>
        <strain evidence="1">R40</strain>
    </source>
</reference>
<evidence type="ECO:0000313" key="1">
    <source>
        <dbReference type="EMBL" id="KAG0572483.1"/>
    </source>
</evidence>
<comment type="caution">
    <text evidence="1">The sequence shown here is derived from an EMBL/GenBank/DDBJ whole genome shotgun (WGS) entry which is preliminary data.</text>
</comment>
<gene>
    <name evidence="1" type="ORF">KC19_VG098900</name>
</gene>
<protein>
    <submittedName>
        <fullName evidence="1">Uncharacterized protein</fullName>
    </submittedName>
</protein>